<protein>
    <submittedName>
        <fullName evidence="5">MarR family transcriptional regulator</fullName>
    </submittedName>
</protein>
<keyword evidence="3" id="KW-0804">Transcription</keyword>
<evidence type="ECO:0000256" key="2">
    <source>
        <dbReference type="ARBA" id="ARBA00023125"/>
    </source>
</evidence>
<dbReference type="PANTHER" id="PTHR42756:SF1">
    <property type="entry name" value="TRANSCRIPTIONAL REPRESSOR OF EMRAB OPERON"/>
    <property type="match status" value="1"/>
</dbReference>
<evidence type="ECO:0000313" key="6">
    <source>
        <dbReference type="Proteomes" id="UP000248975"/>
    </source>
</evidence>
<dbReference type="GO" id="GO:0003700">
    <property type="term" value="F:DNA-binding transcription factor activity"/>
    <property type="evidence" value="ECO:0007669"/>
    <property type="project" value="InterPro"/>
</dbReference>
<dbReference type="SMART" id="SM00347">
    <property type="entry name" value="HTH_MARR"/>
    <property type="match status" value="1"/>
</dbReference>
<evidence type="ECO:0000313" key="5">
    <source>
        <dbReference type="EMBL" id="PZR00150.1"/>
    </source>
</evidence>
<comment type="caution">
    <text evidence="5">The sequence shown here is derived from an EMBL/GenBank/DDBJ whole genome shotgun (WGS) entry which is preliminary data.</text>
</comment>
<dbReference type="SUPFAM" id="SSF46785">
    <property type="entry name" value="Winged helix' DNA-binding domain"/>
    <property type="match status" value="1"/>
</dbReference>
<proteinExistence type="predicted"/>
<dbReference type="Gene3D" id="1.10.10.10">
    <property type="entry name" value="Winged helix-like DNA-binding domain superfamily/Winged helix DNA-binding domain"/>
    <property type="match status" value="1"/>
</dbReference>
<sequence>MTEQRRIPANARLGEIGLTNFAPYLMNRIMGRYNATLREQMRNVGLSTPKMRALAVLSVIEGPLIRELAIYAVAEQSTLSRALDQLAAEGLVRREADTSDSRATRVFITDAGRAAFETLWPHMANAHDHMFRGIPEDERTTFVATLQKMLLNIRKHEI</sequence>
<dbReference type="PROSITE" id="PS50995">
    <property type="entry name" value="HTH_MARR_2"/>
    <property type="match status" value="1"/>
</dbReference>
<feature type="domain" description="HTH marR-type" evidence="4">
    <location>
        <begin position="19"/>
        <end position="151"/>
    </location>
</feature>
<evidence type="ECO:0000256" key="1">
    <source>
        <dbReference type="ARBA" id="ARBA00023015"/>
    </source>
</evidence>
<dbReference type="InterPro" id="IPR000835">
    <property type="entry name" value="HTH_MarR-typ"/>
</dbReference>
<dbReference type="Proteomes" id="UP000248975">
    <property type="component" value="Unassembled WGS sequence"/>
</dbReference>
<dbReference type="EMBL" id="QFQS01000001">
    <property type="protein sequence ID" value="PZR00150.1"/>
    <property type="molecule type" value="Genomic_DNA"/>
</dbReference>
<keyword evidence="2" id="KW-0238">DNA-binding</keyword>
<dbReference type="AlphaFoldDB" id="A0A2W5SDD7"/>
<organism evidence="5 6">
    <name type="scientific">Cereibacter sphaeroides</name>
    <name type="common">Rhodobacter sphaeroides</name>
    <dbReference type="NCBI Taxonomy" id="1063"/>
    <lineage>
        <taxon>Bacteria</taxon>
        <taxon>Pseudomonadati</taxon>
        <taxon>Pseudomonadota</taxon>
        <taxon>Alphaproteobacteria</taxon>
        <taxon>Rhodobacterales</taxon>
        <taxon>Paracoccaceae</taxon>
        <taxon>Cereibacter</taxon>
    </lineage>
</organism>
<evidence type="ECO:0000256" key="3">
    <source>
        <dbReference type="ARBA" id="ARBA00023163"/>
    </source>
</evidence>
<dbReference type="PRINTS" id="PR00598">
    <property type="entry name" value="HTHMARR"/>
</dbReference>
<evidence type="ECO:0000259" key="4">
    <source>
        <dbReference type="PROSITE" id="PS50995"/>
    </source>
</evidence>
<keyword evidence="1" id="KW-0805">Transcription regulation</keyword>
<dbReference type="InterPro" id="IPR036388">
    <property type="entry name" value="WH-like_DNA-bd_sf"/>
</dbReference>
<dbReference type="InterPro" id="IPR036390">
    <property type="entry name" value="WH_DNA-bd_sf"/>
</dbReference>
<dbReference type="Pfam" id="PF01047">
    <property type="entry name" value="MarR"/>
    <property type="match status" value="1"/>
</dbReference>
<dbReference type="PANTHER" id="PTHR42756">
    <property type="entry name" value="TRANSCRIPTIONAL REGULATOR, MARR"/>
    <property type="match status" value="1"/>
</dbReference>
<accession>A0A2W5SDD7</accession>
<reference evidence="5 6" key="1">
    <citation type="submission" date="2017-08" db="EMBL/GenBank/DDBJ databases">
        <title>Infants hospitalized years apart are colonized by the same room-sourced microbial strains.</title>
        <authorList>
            <person name="Brooks B."/>
            <person name="Olm M.R."/>
            <person name="Firek B.A."/>
            <person name="Baker R."/>
            <person name="Thomas B.C."/>
            <person name="Morowitz M.J."/>
            <person name="Banfield J.F."/>
        </authorList>
    </citation>
    <scope>NUCLEOTIDE SEQUENCE [LARGE SCALE GENOMIC DNA]</scope>
    <source>
        <strain evidence="5">S2_003_000_R2_11</strain>
    </source>
</reference>
<dbReference type="GO" id="GO:0003677">
    <property type="term" value="F:DNA binding"/>
    <property type="evidence" value="ECO:0007669"/>
    <property type="project" value="UniProtKB-KW"/>
</dbReference>
<gene>
    <name evidence="5" type="ORF">DI533_05980</name>
</gene>
<name>A0A2W5SDD7_CERSP</name>